<feature type="domain" description="Mitochondrial splicing suppressor 51-like C-terminal" evidence="2">
    <location>
        <begin position="110"/>
        <end position="257"/>
    </location>
</feature>
<keyword evidence="7" id="KW-1185">Reference proteome</keyword>
<evidence type="ECO:0000313" key="6">
    <source>
        <dbReference type="EMBL" id="RLN84666.1"/>
    </source>
</evidence>
<evidence type="ECO:0000313" key="4">
    <source>
        <dbReference type="EMBL" id="KAG2531120.1"/>
    </source>
</evidence>
<feature type="region of interest" description="Disordered" evidence="1">
    <location>
        <begin position="1"/>
        <end position="38"/>
    </location>
</feature>
<accession>A0A3R7K5M9</accession>
<dbReference type="EMBL" id="JPWV03000013">
    <property type="protein sequence ID" value="KAG2531120.1"/>
    <property type="molecule type" value="Genomic_DNA"/>
</dbReference>
<protein>
    <recommendedName>
        <fullName evidence="2">Mitochondrial splicing suppressor 51-like C-terminal domain-containing protein</fullName>
    </recommendedName>
</protein>
<gene>
    <name evidence="5" type="ORF">BBI17_004183</name>
    <name evidence="6" type="ORF">BBO99_00001127</name>
    <name evidence="4" type="ORF">JM16_001222</name>
    <name evidence="3" type="ORF">JM18_001358</name>
</gene>
<organism evidence="5 8">
    <name type="scientific">Phytophthora kernoviae</name>
    <dbReference type="NCBI Taxonomy" id="325452"/>
    <lineage>
        <taxon>Eukaryota</taxon>
        <taxon>Sar</taxon>
        <taxon>Stramenopiles</taxon>
        <taxon>Oomycota</taxon>
        <taxon>Peronosporomycetes</taxon>
        <taxon>Peronosporales</taxon>
        <taxon>Peronosporaceae</taxon>
        <taxon>Phytophthora</taxon>
    </lineage>
</organism>
<dbReference type="PANTHER" id="PTHR28069:SF1">
    <property type="entry name" value="PROTEIN MSS51, MITOCHONDRIAL"/>
    <property type="match status" value="1"/>
</dbReference>
<name>A0A3R7K5M9_9STRA</name>
<dbReference type="Proteomes" id="UP000285624">
    <property type="component" value="Unassembled WGS sequence"/>
</dbReference>
<dbReference type="Pfam" id="PF20179">
    <property type="entry name" value="MSS51_C"/>
    <property type="match status" value="1"/>
</dbReference>
<dbReference type="InterPro" id="IPR046824">
    <property type="entry name" value="Mss51-like_C"/>
</dbReference>
<reference evidence="3" key="3">
    <citation type="submission" date="2020-06" db="EMBL/GenBank/DDBJ databases">
        <authorList>
            <person name="Studholme D.J."/>
        </authorList>
    </citation>
    <scope>NUCLEOTIDE SEQUENCE</scope>
    <source>
        <strain evidence="4">NZFS 2646</strain>
        <strain evidence="3">NZFS 3630</strain>
    </source>
</reference>
<proteinExistence type="predicted"/>
<dbReference type="Proteomes" id="UP000785171">
    <property type="component" value="Unassembled WGS sequence"/>
</dbReference>
<evidence type="ECO:0000313" key="7">
    <source>
        <dbReference type="Proteomes" id="UP000285624"/>
    </source>
</evidence>
<dbReference type="EMBL" id="MAYM02001260">
    <property type="protein sequence ID" value="RLN21222.1"/>
    <property type="molecule type" value="Genomic_DNA"/>
</dbReference>
<dbReference type="AlphaFoldDB" id="A0A3R7K5M9"/>
<evidence type="ECO:0000313" key="8">
    <source>
        <dbReference type="Proteomes" id="UP000285883"/>
    </source>
</evidence>
<dbReference type="EMBL" id="JPWU03000043">
    <property type="protein sequence ID" value="KAG2529636.1"/>
    <property type="molecule type" value="Genomic_DNA"/>
</dbReference>
<reference evidence="3" key="1">
    <citation type="journal article" date="2015" name="Genom Data">
        <title>Genome sequences of six Phytophthora species associated with forests in New Zealand.</title>
        <authorList>
            <person name="Studholme D.J."/>
            <person name="McDougal R.L."/>
            <person name="Sambles C."/>
            <person name="Hansen E."/>
            <person name="Hardy G."/>
            <person name="Grant M."/>
            <person name="Ganley R.J."/>
            <person name="Williams N.M."/>
        </authorList>
    </citation>
    <scope>NUCLEOTIDE SEQUENCE</scope>
    <source>
        <strain evidence="4">NZFS 2646</strain>
        <strain evidence="3">NZFS 3630</strain>
    </source>
</reference>
<comment type="caution">
    <text evidence="5">The sequence shown here is derived from an EMBL/GenBank/DDBJ whole genome shotgun (WGS) entry which is preliminary data.</text>
</comment>
<dbReference type="PANTHER" id="PTHR28069">
    <property type="entry name" value="GH20023P"/>
    <property type="match status" value="1"/>
</dbReference>
<dbReference type="Proteomes" id="UP000792063">
    <property type="component" value="Unassembled WGS sequence"/>
</dbReference>
<sequence>MGKKTRRQQCNAAHKSHVTGSTDVVSQSQHLKLDPRGDGMYSGTFRWLESKEFPRLPPFPSQSNANQDSDKSPVDLSAGWKEYLTSRSSDLVTTATQDPSMLDALSFPVTFLHVTQLLELCTNTELNVLVIGASQKAEQRVWRITNYWDEIAAFYAPVKVTLYFIGPEVEECDGSIHKTDASSNLEVRHFRGTFGDFQDTQFFSDCTPDTSVIVGYNTGFGNFVDSQRHELLFSWLPDLYRIAESHIPTIFTCANDYADMNGEFAVQSRVIELDESILRCKMWRHS</sequence>
<evidence type="ECO:0000259" key="2">
    <source>
        <dbReference type="Pfam" id="PF20179"/>
    </source>
</evidence>
<dbReference type="EMBL" id="MBDN02000016">
    <property type="protein sequence ID" value="RLN84666.1"/>
    <property type="molecule type" value="Genomic_DNA"/>
</dbReference>
<evidence type="ECO:0000313" key="5">
    <source>
        <dbReference type="EMBL" id="RLN21222.1"/>
    </source>
</evidence>
<evidence type="ECO:0000256" key="1">
    <source>
        <dbReference type="SAM" id="MobiDB-lite"/>
    </source>
</evidence>
<reference evidence="7 8" key="2">
    <citation type="submission" date="2018-07" db="EMBL/GenBank/DDBJ databases">
        <title>Genome sequencing of oomycete isolates from Chile give support for New Zealand origin for Phytophthora kernoviae and make available the first Nothophytophthora sp. genome.</title>
        <authorList>
            <person name="Studholme D.J."/>
            <person name="Sanfuentes E."/>
            <person name="Panda P."/>
            <person name="Hill R."/>
            <person name="Sambles C."/>
            <person name="Grant M."/>
            <person name="Williams N.M."/>
            <person name="Mcdougal R.L."/>
        </authorList>
    </citation>
    <scope>NUCLEOTIDE SEQUENCE [LARGE SCALE GENOMIC DNA]</scope>
    <source>
        <strain evidence="5">Chile2</strain>
        <strain evidence="6">Chile4</strain>
    </source>
</reference>
<dbReference type="Proteomes" id="UP000285883">
    <property type="component" value="Unassembled WGS sequence"/>
</dbReference>
<evidence type="ECO:0000313" key="3">
    <source>
        <dbReference type="EMBL" id="KAG2529636.1"/>
    </source>
</evidence>
<feature type="compositionally biased region" description="Polar residues" evidence="1">
    <location>
        <begin position="18"/>
        <end position="30"/>
    </location>
</feature>